<gene>
    <name evidence="2" type="ORF">PR001_g21041</name>
</gene>
<name>A0A6A3JF27_9STRA</name>
<feature type="region of interest" description="Disordered" evidence="1">
    <location>
        <begin position="86"/>
        <end position="122"/>
    </location>
</feature>
<proteinExistence type="predicted"/>
<accession>A0A6A3JF27</accession>
<sequence length="122" mass="13673">MASNDVKVIQAEATCLTEEEAHADLEEYSRQQWSEDGEKAIRTAGSSTALQARRDLVQQKLQDLEEARHLGQATIRTRRNVLRNHARNMPATSPQVQGTQATLETDLATQMRPEPGRATMYP</sequence>
<dbReference type="EMBL" id="QXFV01002149">
    <property type="protein sequence ID" value="KAE8992088.1"/>
    <property type="molecule type" value="Genomic_DNA"/>
</dbReference>
<comment type="caution">
    <text evidence="2">The sequence shown here is derived from an EMBL/GenBank/DDBJ whole genome shotgun (WGS) entry which is preliminary data.</text>
</comment>
<feature type="compositionally biased region" description="Polar residues" evidence="1">
    <location>
        <begin position="90"/>
        <end position="103"/>
    </location>
</feature>
<evidence type="ECO:0000313" key="3">
    <source>
        <dbReference type="Proteomes" id="UP000429607"/>
    </source>
</evidence>
<evidence type="ECO:0000313" key="2">
    <source>
        <dbReference type="EMBL" id="KAE8992088.1"/>
    </source>
</evidence>
<protein>
    <submittedName>
        <fullName evidence="2">Uncharacterized protein</fullName>
    </submittedName>
</protein>
<reference evidence="2 3" key="1">
    <citation type="submission" date="2018-09" db="EMBL/GenBank/DDBJ databases">
        <title>Genomic investigation of the strawberry pathogen Phytophthora fragariae indicates pathogenicity is determined by transcriptional variation in three key races.</title>
        <authorList>
            <person name="Adams T.M."/>
            <person name="Armitage A.D."/>
            <person name="Sobczyk M.K."/>
            <person name="Bates H.J."/>
            <person name="Dunwell J.M."/>
            <person name="Nellist C.F."/>
            <person name="Harrison R.J."/>
        </authorList>
    </citation>
    <scope>NUCLEOTIDE SEQUENCE [LARGE SCALE GENOMIC DNA]</scope>
    <source>
        <strain evidence="2 3">SCRP249</strain>
    </source>
</reference>
<dbReference type="Proteomes" id="UP000429607">
    <property type="component" value="Unassembled WGS sequence"/>
</dbReference>
<organism evidence="2 3">
    <name type="scientific">Phytophthora rubi</name>
    <dbReference type="NCBI Taxonomy" id="129364"/>
    <lineage>
        <taxon>Eukaryota</taxon>
        <taxon>Sar</taxon>
        <taxon>Stramenopiles</taxon>
        <taxon>Oomycota</taxon>
        <taxon>Peronosporomycetes</taxon>
        <taxon>Peronosporales</taxon>
        <taxon>Peronosporaceae</taxon>
        <taxon>Phytophthora</taxon>
    </lineage>
</organism>
<evidence type="ECO:0000256" key="1">
    <source>
        <dbReference type="SAM" id="MobiDB-lite"/>
    </source>
</evidence>
<dbReference type="AlphaFoldDB" id="A0A6A3JF27"/>